<reference evidence="2" key="2">
    <citation type="submission" date="2015-06" db="UniProtKB">
        <authorList>
            <consortium name="EnsemblPlants"/>
        </authorList>
    </citation>
    <scope>IDENTIFICATION</scope>
    <source>
        <strain evidence="2">DM1-3 516 R44</strain>
    </source>
</reference>
<feature type="region of interest" description="Disordered" evidence="1">
    <location>
        <begin position="152"/>
        <end position="201"/>
    </location>
</feature>
<evidence type="ECO:0000313" key="2">
    <source>
        <dbReference type="EnsemblPlants" id="PGSC0003DMT400001756"/>
    </source>
</evidence>
<dbReference type="HOGENOM" id="CLU_1362480_0_0_1"/>
<accession>M0ZJ14</accession>
<dbReference type="AlphaFoldDB" id="M0ZJ14"/>
<name>M0ZJ14_SOLTU</name>
<proteinExistence type="predicted"/>
<evidence type="ECO:0000313" key="3">
    <source>
        <dbReference type="Proteomes" id="UP000011115"/>
    </source>
</evidence>
<feature type="region of interest" description="Disordered" evidence="1">
    <location>
        <begin position="51"/>
        <end position="81"/>
    </location>
</feature>
<dbReference type="EnsemblPlants" id="PGSC0003DMT400001756">
    <property type="protein sequence ID" value="PGSC0003DMT400001756"/>
    <property type="gene ID" value="PGSC0003DMG400000656"/>
</dbReference>
<feature type="compositionally biased region" description="Acidic residues" evidence="1">
    <location>
        <begin position="160"/>
        <end position="201"/>
    </location>
</feature>
<protein>
    <submittedName>
        <fullName evidence="2">Uncharacterized protein</fullName>
    </submittedName>
</protein>
<reference evidence="3" key="1">
    <citation type="journal article" date="2011" name="Nature">
        <title>Genome sequence and analysis of the tuber crop potato.</title>
        <authorList>
            <consortium name="The Potato Genome Sequencing Consortium"/>
        </authorList>
    </citation>
    <scope>NUCLEOTIDE SEQUENCE [LARGE SCALE GENOMIC DNA]</scope>
    <source>
        <strain evidence="3">cv. DM1-3 516 R44</strain>
    </source>
</reference>
<dbReference type="PaxDb" id="4113-PGSC0003DMT400001756"/>
<sequence>MNSGSEKLTFNLKNGGKLSRVDWGSFLSSKNRKVQNKVILRFIYDFKSRLTRHSGPHPATATPPERPKPPPKRLARNSSQAQSVYYVKHGQSKKWHSVIRVRPRNLYDLHEQKDEMEQYQLIDLVERGETNQEVELENDNIRIEREDIDGVSVEAPSLNNEEEADLVVVDEPDHENVDDFSDSAIDEDTSEYDEVEDDDWF</sequence>
<dbReference type="STRING" id="4113.M0ZJ14"/>
<dbReference type="Proteomes" id="UP000011115">
    <property type="component" value="Unassembled WGS sequence"/>
</dbReference>
<dbReference type="Gramene" id="PGSC0003DMT400001756">
    <property type="protein sequence ID" value="PGSC0003DMT400001756"/>
    <property type="gene ID" value="PGSC0003DMG400000656"/>
</dbReference>
<keyword evidence="3" id="KW-1185">Reference proteome</keyword>
<organism evidence="2 3">
    <name type="scientific">Solanum tuberosum</name>
    <name type="common">Potato</name>
    <dbReference type="NCBI Taxonomy" id="4113"/>
    <lineage>
        <taxon>Eukaryota</taxon>
        <taxon>Viridiplantae</taxon>
        <taxon>Streptophyta</taxon>
        <taxon>Embryophyta</taxon>
        <taxon>Tracheophyta</taxon>
        <taxon>Spermatophyta</taxon>
        <taxon>Magnoliopsida</taxon>
        <taxon>eudicotyledons</taxon>
        <taxon>Gunneridae</taxon>
        <taxon>Pentapetalae</taxon>
        <taxon>asterids</taxon>
        <taxon>lamiids</taxon>
        <taxon>Solanales</taxon>
        <taxon>Solanaceae</taxon>
        <taxon>Solanoideae</taxon>
        <taxon>Solaneae</taxon>
        <taxon>Solanum</taxon>
    </lineage>
</organism>
<evidence type="ECO:0000256" key="1">
    <source>
        <dbReference type="SAM" id="MobiDB-lite"/>
    </source>
</evidence>
<dbReference type="InParanoid" id="M0ZJ14"/>